<dbReference type="CDD" id="cd06093">
    <property type="entry name" value="PX_domain"/>
    <property type="match status" value="1"/>
</dbReference>
<proteinExistence type="predicted"/>
<dbReference type="SMART" id="SM00312">
    <property type="entry name" value="PX"/>
    <property type="match status" value="1"/>
</dbReference>
<dbReference type="GO" id="GO:0035091">
    <property type="term" value="F:phosphatidylinositol binding"/>
    <property type="evidence" value="ECO:0007669"/>
    <property type="project" value="InterPro"/>
</dbReference>
<gene>
    <name evidence="2" type="ORF">CPEL01642_LOCUS15240</name>
</gene>
<name>A0A7S0Q658_9EUKA</name>
<sequence length="234" mass="25328">MALPPAAAAAPPHQAEEGMQPFTVTLRCLHSHSPVLYCVRVHCHLTAIAWEVLHQYSDFAALHHTLLEQELIPPLPLPPKRIARDGASLAQRAADLEAYCAELLKFPLLLCHSAVNQFFDLDGGLWKTRPHYEDLLERECTASMASSALDSAVYVCSLAGDEPSAAATPSISEPGLLAIFSKSVARCSHAVLASHSRCLAWTDAGQCNPCRTATAPPITKEASMNVLPHRLCCF</sequence>
<dbReference type="Pfam" id="PF00787">
    <property type="entry name" value="PX"/>
    <property type="match status" value="1"/>
</dbReference>
<dbReference type="AlphaFoldDB" id="A0A7S0Q658"/>
<protein>
    <recommendedName>
        <fullName evidence="1">PX domain-containing protein</fullName>
    </recommendedName>
</protein>
<reference evidence="2" key="1">
    <citation type="submission" date="2021-01" db="EMBL/GenBank/DDBJ databases">
        <authorList>
            <person name="Corre E."/>
            <person name="Pelletier E."/>
            <person name="Niang G."/>
            <person name="Scheremetjew M."/>
            <person name="Finn R."/>
            <person name="Kale V."/>
            <person name="Holt S."/>
            <person name="Cochrane G."/>
            <person name="Meng A."/>
            <person name="Brown T."/>
            <person name="Cohen L."/>
        </authorList>
    </citation>
    <scope>NUCLEOTIDE SEQUENCE</scope>
    <source>
        <strain evidence="2">PLY182g</strain>
    </source>
</reference>
<dbReference type="SUPFAM" id="SSF64268">
    <property type="entry name" value="PX domain"/>
    <property type="match status" value="1"/>
</dbReference>
<dbReference type="PROSITE" id="PS50195">
    <property type="entry name" value="PX"/>
    <property type="match status" value="1"/>
</dbReference>
<dbReference type="EMBL" id="HBEY01032018">
    <property type="protein sequence ID" value="CAD8611860.1"/>
    <property type="molecule type" value="Transcribed_RNA"/>
</dbReference>
<dbReference type="InterPro" id="IPR036871">
    <property type="entry name" value="PX_dom_sf"/>
</dbReference>
<dbReference type="Gene3D" id="3.30.1520.10">
    <property type="entry name" value="Phox-like domain"/>
    <property type="match status" value="1"/>
</dbReference>
<evidence type="ECO:0000259" key="1">
    <source>
        <dbReference type="PROSITE" id="PS50195"/>
    </source>
</evidence>
<organism evidence="2">
    <name type="scientific">Coccolithus braarudii</name>
    <dbReference type="NCBI Taxonomy" id="221442"/>
    <lineage>
        <taxon>Eukaryota</taxon>
        <taxon>Haptista</taxon>
        <taxon>Haptophyta</taxon>
        <taxon>Prymnesiophyceae</taxon>
        <taxon>Coccolithales</taxon>
        <taxon>Coccolithaceae</taxon>
        <taxon>Coccolithus</taxon>
    </lineage>
</organism>
<dbReference type="InterPro" id="IPR001683">
    <property type="entry name" value="PX_dom"/>
</dbReference>
<evidence type="ECO:0000313" key="2">
    <source>
        <dbReference type="EMBL" id="CAD8611860.1"/>
    </source>
</evidence>
<accession>A0A7S0Q658</accession>
<feature type="domain" description="PX" evidence="1">
    <location>
        <begin position="15"/>
        <end position="126"/>
    </location>
</feature>